<evidence type="ECO:0000313" key="2">
    <source>
        <dbReference type="Proteomes" id="UP000767446"/>
    </source>
</evidence>
<evidence type="ECO:0000313" key="1">
    <source>
        <dbReference type="EMBL" id="MBR8827947.1"/>
    </source>
</evidence>
<gene>
    <name evidence="1" type="ORF">DSM107014_08600</name>
</gene>
<comment type="caution">
    <text evidence="1">The sequence shown here is derived from an EMBL/GenBank/DDBJ whole genome shotgun (WGS) entry which is preliminary data.</text>
</comment>
<sequence length="52" mass="6300">MRKKWEDHEIRFLIDNYKQFIVNSSWLIVHATINYQPSTINHHYYSEGSTTS</sequence>
<proteinExistence type="predicted"/>
<reference evidence="1" key="1">
    <citation type="submission" date="2021-02" db="EMBL/GenBank/DDBJ databases">
        <title>Metagenome analyses of Stigonema ocellatum DSM 106950, Chlorogloea purpurea SAG 13.99 and Gomphosphaeria aponina DSM 107014.</title>
        <authorList>
            <person name="Marter P."/>
            <person name="Huang S."/>
        </authorList>
    </citation>
    <scope>NUCLEOTIDE SEQUENCE</scope>
    <source>
        <strain evidence="1">JP213</strain>
    </source>
</reference>
<dbReference type="Proteomes" id="UP000767446">
    <property type="component" value="Unassembled WGS sequence"/>
</dbReference>
<accession>A0A941GQD5</accession>
<dbReference type="AlphaFoldDB" id="A0A941GQD5"/>
<dbReference type="EMBL" id="JADQBC010000049">
    <property type="protein sequence ID" value="MBR8827947.1"/>
    <property type="molecule type" value="Genomic_DNA"/>
</dbReference>
<name>A0A941GQD5_9CHRO</name>
<protein>
    <submittedName>
        <fullName evidence="1">Uncharacterized protein</fullName>
    </submittedName>
</protein>
<organism evidence="1 2">
    <name type="scientific">Gomphosphaeria aponina SAG 52.96 = DSM 107014</name>
    <dbReference type="NCBI Taxonomy" id="1521640"/>
    <lineage>
        <taxon>Bacteria</taxon>
        <taxon>Bacillati</taxon>
        <taxon>Cyanobacteriota</taxon>
        <taxon>Cyanophyceae</taxon>
        <taxon>Oscillatoriophycideae</taxon>
        <taxon>Chroococcales</taxon>
        <taxon>Gomphosphaeriaceae</taxon>
        <taxon>Gomphosphaeria</taxon>
    </lineage>
</organism>